<evidence type="ECO:0000313" key="4">
    <source>
        <dbReference type="Proteomes" id="UP000680714"/>
    </source>
</evidence>
<dbReference type="PIRSF" id="PIRSF000390">
    <property type="entry name" value="PLP_StrS"/>
    <property type="match status" value="1"/>
</dbReference>
<dbReference type="EMBL" id="JAGTUF010000027">
    <property type="protein sequence ID" value="MBR9973653.1"/>
    <property type="molecule type" value="Genomic_DNA"/>
</dbReference>
<dbReference type="GO" id="GO:0008483">
    <property type="term" value="F:transaminase activity"/>
    <property type="evidence" value="ECO:0007669"/>
    <property type="project" value="UniProtKB-KW"/>
</dbReference>
<keyword evidence="4" id="KW-1185">Reference proteome</keyword>
<dbReference type="PANTHER" id="PTHR30244:SF34">
    <property type="entry name" value="DTDP-4-AMINO-4,6-DIDEOXYGALACTOSE TRANSAMINASE"/>
    <property type="match status" value="1"/>
</dbReference>
<evidence type="ECO:0000256" key="2">
    <source>
        <dbReference type="RuleBase" id="RU004508"/>
    </source>
</evidence>
<dbReference type="InterPro" id="IPR000653">
    <property type="entry name" value="DegT/StrS_aminotransferase"/>
</dbReference>
<keyword evidence="3" id="KW-0032">Aminotransferase</keyword>
<comment type="similarity">
    <text evidence="1 2">Belongs to the DegT/DnrJ/EryC1 family.</text>
</comment>
<dbReference type="PANTHER" id="PTHR30244">
    <property type="entry name" value="TRANSAMINASE"/>
    <property type="match status" value="1"/>
</dbReference>
<keyword evidence="3" id="KW-0808">Transferase</keyword>
<dbReference type="EC" id="2.6.1.92" evidence="3"/>
<dbReference type="Gene3D" id="3.40.640.10">
    <property type="entry name" value="Type I PLP-dependent aspartate aminotransferase-like (Major domain)"/>
    <property type="match status" value="1"/>
</dbReference>
<dbReference type="InterPro" id="IPR015424">
    <property type="entry name" value="PyrdxlP-dep_Trfase"/>
</dbReference>
<dbReference type="Pfam" id="PF01041">
    <property type="entry name" value="DegT_DnrJ_EryC1"/>
    <property type="match status" value="1"/>
</dbReference>
<evidence type="ECO:0000313" key="3">
    <source>
        <dbReference type="EMBL" id="MBR9973653.1"/>
    </source>
</evidence>
<dbReference type="Proteomes" id="UP000680714">
    <property type="component" value="Unassembled WGS sequence"/>
</dbReference>
<comment type="caution">
    <text evidence="3">The sequence shown here is derived from an EMBL/GenBank/DDBJ whole genome shotgun (WGS) entry which is preliminary data.</text>
</comment>
<dbReference type="InterPro" id="IPR015421">
    <property type="entry name" value="PyrdxlP-dep_Trfase_major"/>
</dbReference>
<keyword evidence="2" id="KW-0663">Pyridoxal phosphate</keyword>
<proteinExistence type="inferred from homology"/>
<dbReference type="CDD" id="cd00616">
    <property type="entry name" value="AHBA_syn"/>
    <property type="match status" value="1"/>
</dbReference>
<sequence length="408" mass="43689">MVPPMKTLPTIPFLPYGRQSIDEDDIRAVAAVLASDYLTTGPVSQRFDEVLAQTVGARHAIGCANGTAALHMAALALDLGPGDCIIAPAITFTATANAARFVGAEVEFADVDPNTGLMRPEDAAAALARAKAKGWRPRALFPVHLAGQICAMSELAQLADRHGLGVVEDACHAIGGSQDGHRVGDCAFSTMAAFSFHPVKTVAMGEGGALTTNDDGLAERLRLLRSHGITRDPSQFQRPDLAFESDGGVNPWHYEMVELGFNYRLSDIACALGLSQLAKLESFVVRRAALVARYDHALAALSPLLQPIPRRPGDQPGWHLYVVLMDFAALGRSRAQVMAQLRAAGIGTQVHYIPVPEQPYYVERYGRPLLPGASHYFSRCLSLPLYPGLGDADQDRVIAALHDVIGSP</sequence>
<dbReference type="SUPFAM" id="SSF53383">
    <property type="entry name" value="PLP-dependent transferases"/>
    <property type="match status" value="1"/>
</dbReference>
<protein>
    <submittedName>
        <fullName evidence="3">UDP-4-amino-4, 6-dideoxy-N-acetyl-beta-L-altrosamine transaminase</fullName>
        <ecNumber evidence="3">2.6.1.92</ecNumber>
    </submittedName>
</protein>
<dbReference type="Gene3D" id="3.90.1150.10">
    <property type="entry name" value="Aspartate Aminotransferase, domain 1"/>
    <property type="match status" value="1"/>
</dbReference>
<dbReference type="NCBIfam" id="TIGR03588">
    <property type="entry name" value="PseC"/>
    <property type="match status" value="1"/>
</dbReference>
<reference evidence="3 4" key="1">
    <citation type="submission" date="2021-04" db="EMBL/GenBank/DDBJ databases">
        <title>Magnetospirillum sulfuroxidans sp. nov., a facultative chemolithoautotrophic sulfur-oxidizing alphaproteobacterium isolated from freshwater sediment and proposals for Paramagetospirillum gen. nov., and Magnetospirillaceae fam. nov.</title>
        <authorList>
            <person name="Koziaeva V."/>
            <person name="Geelhoed J.S."/>
            <person name="Sorokin D.Y."/>
            <person name="Grouzdev D.S."/>
        </authorList>
    </citation>
    <scope>NUCLEOTIDE SEQUENCE [LARGE SCALE GENOMIC DNA]</scope>
    <source>
        <strain evidence="3 4">J10</strain>
    </source>
</reference>
<evidence type="ECO:0000256" key="1">
    <source>
        <dbReference type="ARBA" id="ARBA00037999"/>
    </source>
</evidence>
<gene>
    <name evidence="3" type="primary">pseC</name>
    <name evidence="3" type="ORF">KEC16_18145</name>
</gene>
<organism evidence="3 4">
    <name type="scientific">Magnetospirillum sulfuroxidans</name>
    <dbReference type="NCBI Taxonomy" id="611300"/>
    <lineage>
        <taxon>Bacteria</taxon>
        <taxon>Pseudomonadati</taxon>
        <taxon>Pseudomonadota</taxon>
        <taxon>Alphaproteobacteria</taxon>
        <taxon>Rhodospirillales</taxon>
        <taxon>Rhodospirillaceae</taxon>
        <taxon>Magnetospirillum</taxon>
    </lineage>
</organism>
<dbReference type="InterPro" id="IPR015422">
    <property type="entry name" value="PyrdxlP-dep_Trfase_small"/>
</dbReference>
<name>A0ABS5IIW4_9PROT</name>
<dbReference type="InterPro" id="IPR020026">
    <property type="entry name" value="PseC"/>
</dbReference>
<accession>A0ABS5IIW4</accession>